<dbReference type="Proteomes" id="UP001634394">
    <property type="component" value="Unassembled WGS sequence"/>
</dbReference>
<keyword evidence="2" id="KW-1185">Reference proteome</keyword>
<sequence>VLAIYVPYVENSIGTPCKGDSDCVMTSEECSPLGVCQCKAGYSNYTLDCIA</sequence>
<feature type="non-terminal residue" evidence="1">
    <location>
        <position position="51"/>
    </location>
</feature>
<evidence type="ECO:0000313" key="1">
    <source>
        <dbReference type="EMBL" id="KAL3881788.1"/>
    </source>
</evidence>
<name>A0ABD3XA87_SINWO</name>
<dbReference type="EMBL" id="JBJQND010000003">
    <property type="protein sequence ID" value="KAL3881788.1"/>
    <property type="molecule type" value="Genomic_DNA"/>
</dbReference>
<evidence type="ECO:0008006" key="3">
    <source>
        <dbReference type="Google" id="ProtNLM"/>
    </source>
</evidence>
<protein>
    <recommendedName>
        <fullName evidence="3">EGF-like domain-containing protein</fullName>
    </recommendedName>
</protein>
<dbReference type="AlphaFoldDB" id="A0ABD3XA87"/>
<evidence type="ECO:0000313" key="2">
    <source>
        <dbReference type="Proteomes" id="UP001634394"/>
    </source>
</evidence>
<proteinExistence type="predicted"/>
<feature type="non-terminal residue" evidence="1">
    <location>
        <position position="1"/>
    </location>
</feature>
<accession>A0ABD3XA87</accession>
<organism evidence="1 2">
    <name type="scientific">Sinanodonta woodiana</name>
    <name type="common">Chinese pond mussel</name>
    <name type="synonym">Anodonta woodiana</name>
    <dbReference type="NCBI Taxonomy" id="1069815"/>
    <lineage>
        <taxon>Eukaryota</taxon>
        <taxon>Metazoa</taxon>
        <taxon>Spiralia</taxon>
        <taxon>Lophotrochozoa</taxon>
        <taxon>Mollusca</taxon>
        <taxon>Bivalvia</taxon>
        <taxon>Autobranchia</taxon>
        <taxon>Heteroconchia</taxon>
        <taxon>Palaeoheterodonta</taxon>
        <taxon>Unionida</taxon>
        <taxon>Unionoidea</taxon>
        <taxon>Unionidae</taxon>
        <taxon>Unioninae</taxon>
        <taxon>Sinanodonta</taxon>
    </lineage>
</organism>
<gene>
    <name evidence="1" type="ORF">ACJMK2_028181</name>
</gene>
<reference evidence="1 2" key="1">
    <citation type="submission" date="2024-11" db="EMBL/GenBank/DDBJ databases">
        <title>Chromosome-level genome assembly of the freshwater bivalve Anodonta woodiana.</title>
        <authorList>
            <person name="Chen X."/>
        </authorList>
    </citation>
    <scope>NUCLEOTIDE SEQUENCE [LARGE SCALE GENOMIC DNA]</scope>
    <source>
        <strain evidence="1">MN2024</strain>
        <tissue evidence="1">Gills</tissue>
    </source>
</reference>
<comment type="caution">
    <text evidence="1">The sequence shown here is derived from an EMBL/GenBank/DDBJ whole genome shotgun (WGS) entry which is preliminary data.</text>
</comment>